<gene>
    <name evidence="1" type="ORF">HGM15179_003129</name>
</gene>
<name>A0A8K1LS07_9PASS</name>
<sequence>MHLGRNKLTHQYTLGTNHLGTGFAENDLRILMDKMNRSQPCVLTAKTANSSLHELWCQQINEGILLGTGEATPGALRPVLGSPIQDTDLVKQIQCSTTKTGKGLASVERLRELDLEKSPGGSYHCL</sequence>
<dbReference type="AlphaFoldDB" id="A0A8K1LS07"/>
<proteinExistence type="predicted"/>
<reference evidence="1" key="1">
    <citation type="submission" date="2019-04" db="EMBL/GenBank/DDBJ databases">
        <title>Genome assembly of Zosterops borbonicus 15179.</title>
        <authorList>
            <person name="Leroy T."/>
            <person name="Anselmetti Y."/>
            <person name="Tilak M.-K."/>
            <person name="Nabholz B."/>
        </authorList>
    </citation>
    <scope>NUCLEOTIDE SEQUENCE</scope>
    <source>
        <strain evidence="1">HGM_15179</strain>
        <tissue evidence="1">Muscle</tissue>
    </source>
</reference>
<evidence type="ECO:0000313" key="1">
    <source>
        <dbReference type="EMBL" id="TRZ23957.1"/>
    </source>
</evidence>
<comment type="caution">
    <text evidence="1">The sequence shown here is derived from an EMBL/GenBank/DDBJ whole genome shotgun (WGS) entry which is preliminary data.</text>
</comment>
<keyword evidence="2" id="KW-1185">Reference proteome</keyword>
<dbReference type="Proteomes" id="UP000796761">
    <property type="component" value="Unassembled WGS sequence"/>
</dbReference>
<organism evidence="1 2">
    <name type="scientific">Zosterops borbonicus</name>
    <dbReference type="NCBI Taxonomy" id="364589"/>
    <lineage>
        <taxon>Eukaryota</taxon>
        <taxon>Metazoa</taxon>
        <taxon>Chordata</taxon>
        <taxon>Craniata</taxon>
        <taxon>Vertebrata</taxon>
        <taxon>Euteleostomi</taxon>
        <taxon>Archelosauria</taxon>
        <taxon>Archosauria</taxon>
        <taxon>Dinosauria</taxon>
        <taxon>Saurischia</taxon>
        <taxon>Theropoda</taxon>
        <taxon>Coelurosauria</taxon>
        <taxon>Aves</taxon>
        <taxon>Neognathae</taxon>
        <taxon>Neoaves</taxon>
        <taxon>Telluraves</taxon>
        <taxon>Australaves</taxon>
        <taxon>Passeriformes</taxon>
        <taxon>Sylvioidea</taxon>
        <taxon>Zosteropidae</taxon>
        <taxon>Zosterops</taxon>
    </lineage>
</organism>
<protein>
    <submittedName>
        <fullName evidence="1">Uncharacterized protein</fullName>
    </submittedName>
</protein>
<accession>A0A8K1LS07</accession>
<dbReference type="EMBL" id="SWJQ01000056">
    <property type="protein sequence ID" value="TRZ23957.1"/>
    <property type="molecule type" value="Genomic_DNA"/>
</dbReference>
<evidence type="ECO:0000313" key="2">
    <source>
        <dbReference type="Proteomes" id="UP000796761"/>
    </source>
</evidence>